<proteinExistence type="predicted"/>
<dbReference type="AlphaFoldDB" id="A0A844GE27"/>
<evidence type="ECO:0000313" key="3">
    <source>
        <dbReference type="Proteomes" id="UP000446658"/>
    </source>
</evidence>
<keyword evidence="3" id="KW-1185">Reference proteome</keyword>
<evidence type="ECO:0000256" key="1">
    <source>
        <dbReference type="SAM" id="Phobius"/>
    </source>
</evidence>
<dbReference type="RefSeq" id="WP_230369660.1">
    <property type="nucleotide sequence ID" value="NZ_WLYX01000001.1"/>
</dbReference>
<comment type="caution">
    <text evidence="2">The sequence shown here is derived from an EMBL/GenBank/DDBJ whole genome shotgun (WGS) entry which is preliminary data.</text>
</comment>
<dbReference type="Proteomes" id="UP000446658">
    <property type="component" value="Unassembled WGS sequence"/>
</dbReference>
<accession>A0A844GE27</accession>
<keyword evidence="1" id="KW-0812">Transmembrane</keyword>
<name>A0A844GE27_9NEIS</name>
<feature type="transmembrane region" description="Helical" evidence="1">
    <location>
        <begin position="12"/>
        <end position="42"/>
    </location>
</feature>
<evidence type="ECO:0000313" key="2">
    <source>
        <dbReference type="EMBL" id="MTD32994.1"/>
    </source>
</evidence>
<gene>
    <name evidence="2" type="ORF">GKE73_06600</name>
</gene>
<protein>
    <submittedName>
        <fullName evidence="2">Uncharacterized protein</fullName>
    </submittedName>
</protein>
<dbReference type="EMBL" id="WLYX01000001">
    <property type="protein sequence ID" value="MTD32994.1"/>
    <property type="molecule type" value="Genomic_DNA"/>
</dbReference>
<keyword evidence="1" id="KW-0472">Membrane</keyword>
<reference evidence="2 3" key="1">
    <citation type="submission" date="2019-11" db="EMBL/GenBank/DDBJ databases">
        <title>Draft genome sequence of Paludibacterium sp. dN18-1.</title>
        <authorList>
            <person name="Im W.-T."/>
        </authorList>
    </citation>
    <scope>NUCLEOTIDE SEQUENCE [LARGE SCALE GENOMIC DNA]</scope>
    <source>
        <strain evidence="3">dN 18-1</strain>
    </source>
</reference>
<organism evidence="2 3">
    <name type="scientific">Paludibacterium denitrificans</name>
    <dbReference type="NCBI Taxonomy" id="2675226"/>
    <lineage>
        <taxon>Bacteria</taxon>
        <taxon>Pseudomonadati</taxon>
        <taxon>Pseudomonadota</taxon>
        <taxon>Betaproteobacteria</taxon>
        <taxon>Neisseriales</taxon>
        <taxon>Chromobacteriaceae</taxon>
        <taxon>Paludibacterium</taxon>
    </lineage>
</organism>
<keyword evidence="1" id="KW-1133">Transmembrane helix</keyword>
<sequence length="127" mass="14644">MKVTSRFLFTGSAVLALLAFMFESWLMLPVAFFVAFFGMLVADREQLADMDQTALAMMLAVPEQRPLQTLDDFRCRELLFYSAGYPVYRYLIASDSCWELVGEESQVKAERGMIRVFPGFLYRRVAR</sequence>